<dbReference type="InterPro" id="IPR011032">
    <property type="entry name" value="GroES-like_sf"/>
</dbReference>
<dbReference type="InterPro" id="IPR051397">
    <property type="entry name" value="Zn-ADH-like_protein"/>
</dbReference>
<keyword evidence="3" id="KW-1185">Reference proteome</keyword>
<dbReference type="InterPro" id="IPR013149">
    <property type="entry name" value="ADH-like_C"/>
</dbReference>
<dbReference type="PANTHER" id="PTHR43677:SF11">
    <property type="entry name" value="ZINC-CONTAINING ALCOHOL DEHYDROGENASE"/>
    <property type="match status" value="1"/>
</dbReference>
<dbReference type="RefSeq" id="WP_146164029.1">
    <property type="nucleotide sequence ID" value="NZ_PVZG01000004.1"/>
</dbReference>
<name>A0A2T0SBG3_9ACTN</name>
<protein>
    <submittedName>
        <fullName evidence="2">NADPH:quinone reductase-like Zn-dependent oxidoreductase</fullName>
    </submittedName>
</protein>
<dbReference type="EMBL" id="PVZG01000004">
    <property type="protein sequence ID" value="PRY30767.1"/>
    <property type="molecule type" value="Genomic_DNA"/>
</dbReference>
<evidence type="ECO:0000259" key="1">
    <source>
        <dbReference type="Pfam" id="PF00107"/>
    </source>
</evidence>
<dbReference type="PANTHER" id="PTHR43677">
    <property type="entry name" value="SHORT-CHAIN DEHYDROGENASE/REDUCTASE"/>
    <property type="match status" value="1"/>
</dbReference>
<organism evidence="2 3">
    <name type="scientific">Pseudosporangium ferrugineum</name>
    <dbReference type="NCBI Taxonomy" id="439699"/>
    <lineage>
        <taxon>Bacteria</taxon>
        <taxon>Bacillati</taxon>
        <taxon>Actinomycetota</taxon>
        <taxon>Actinomycetes</taxon>
        <taxon>Micromonosporales</taxon>
        <taxon>Micromonosporaceae</taxon>
        <taxon>Pseudosporangium</taxon>
    </lineage>
</organism>
<proteinExistence type="predicted"/>
<evidence type="ECO:0000313" key="2">
    <source>
        <dbReference type="EMBL" id="PRY30767.1"/>
    </source>
</evidence>
<dbReference type="SUPFAM" id="SSF51735">
    <property type="entry name" value="NAD(P)-binding Rossmann-fold domains"/>
    <property type="match status" value="1"/>
</dbReference>
<accession>A0A2T0SBG3</accession>
<dbReference type="AlphaFoldDB" id="A0A2T0SBG3"/>
<comment type="caution">
    <text evidence="2">The sequence shown here is derived from an EMBL/GenBank/DDBJ whole genome shotgun (WGS) entry which is preliminary data.</text>
</comment>
<dbReference type="SUPFAM" id="SSF50129">
    <property type="entry name" value="GroES-like"/>
    <property type="match status" value="1"/>
</dbReference>
<dbReference type="Gene3D" id="3.90.180.10">
    <property type="entry name" value="Medium-chain alcohol dehydrogenases, catalytic domain"/>
    <property type="match status" value="1"/>
</dbReference>
<dbReference type="GO" id="GO:0016491">
    <property type="term" value="F:oxidoreductase activity"/>
    <property type="evidence" value="ECO:0007669"/>
    <property type="project" value="TreeGrafter"/>
</dbReference>
<sequence length="318" mass="33141">MRAAVITHPDTPPVCAEFPEPEGRPGQEPLRLVGAGIHNVVRGIASGRHYESTNRYPLVPGIDAVARTRDGRLVYTGFAHAPWGTLAERMITPFGLDVPEHADPLAVAAGINAGTSGWFPLVDRRRETGALGTVLVLGATGMSGSMAVQAAVALGAARVVAAGRDPEALEWLRRCGATTVSIADPDPDALAATLAPVVAETPPSLVLDYLWGPVAEAALTALGATGRGDGTSIGYVQIGSLAGEHASVSASLLRSRRIRLTGSGAGSVPKERMLAEIPDIIALIADGRLRAPYTAYPLSEIEKAWAHRGRDRAVVVPD</sequence>
<dbReference type="Pfam" id="PF00107">
    <property type="entry name" value="ADH_zinc_N"/>
    <property type="match status" value="1"/>
</dbReference>
<dbReference type="InterPro" id="IPR036291">
    <property type="entry name" value="NAD(P)-bd_dom_sf"/>
</dbReference>
<evidence type="ECO:0000313" key="3">
    <source>
        <dbReference type="Proteomes" id="UP000239209"/>
    </source>
</evidence>
<feature type="domain" description="Alcohol dehydrogenase-like C-terminal" evidence="1">
    <location>
        <begin position="144"/>
        <end position="270"/>
    </location>
</feature>
<gene>
    <name evidence="2" type="ORF">CLV70_104319</name>
</gene>
<reference evidence="2 3" key="1">
    <citation type="submission" date="2018-03" db="EMBL/GenBank/DDBJ databases">
        <title>Genomic Encyclopedia of Archaeal and Bacterial Type Strains, Phase II (KMG-II): from individual species to whole genera.</title>
        <authorList>
            <person name="Goeker M."/>
        </authorList>
    </citation>
    <scope>NUCLEOTIDE SEQUENCE [LARGE SCALE GENOMIC DNA]</scope>
    <source>
        <strain evidence="2 3">DSM 45348</strain>
    </source>
</reference>
<dbReference type="Proteomes" id="UP000239209">
    <property type="component" value="Unassembled WGS sequence"/>
</dbReference>